<reference evidence="1 2" key="1">
    <citation type="submission" date="2014-10" db="EMBL/GenBank/DDBJ databases">
        <title>Draft genome sequence of the proteorhodopsin-containing marine bacterium Dokdonia donghaensis.</title>
        <authorList>
            <person name="Gomez-Consarnau L."/>
            <person name="Gonzalez J.M."/>
            <person name="Riedel T."/>
            <person name="Jaenicke S."/>
            <person name="Wagner-Doebler I."/>
            <person name="Fuhrman J.A."/>
        </authorList>
    </citation>
    <scope>NUCLEOTIDE SEQUENCE [LARGE SCALE GENOMIC DNA]</scope>
    <source>
        <strain evidence="1 2">DSW-1</strain>
    </source>
</reference>
<name>A0A0A2GR11_9FLAO</name>
<comment type="caution">
    <text evidence="1">The sequence shown here is derived from an EMBL/GenBank/DDBJ whole genome shotgun (WGS) entry which is preliminary data.</text>
</comment>
<dbReference type="PATRIC" id="fig|1300343.5.peg.2138"/>
<dbReference type="EMBL" id="JSAQ01000001">
    <property type="protein sequence ID" value="KGO05749.1"/>
    <property type="molecule type" value="Genomic_DNA"/>
</dbReference>
<sequence>MNTTLDYKTYYLQLPDTLAQKYPELNFENHCYLRIALDNVVGTKWDKRIARPAYKNLTTEQRALVIYYLSTYLDDKSTLLSHNMISLAYRGKLG</sequence>
<gene>
    <name evidence="1" type="ORF">NV36_02055</name>
</gene>
<protein>
    <submittedName>
        <fullName evidence="1">Uncharacterized protein</fullName>
    </submittedName>
</protein>
<dbReference type="RefSeq" id="WP_035324785.1">
    <property type="nucleotide sequence ID" value="NZ_CP015125.1"/>
</dbReference>
<proteinExistence type="predicted"/>
<dbReference type="AlphaFoldDB" id="A0A0A2GR11"/>
<organism evidence="1 2">
    <name type="scientific">Dokdonia donghaensis DSW-1</name>
    <dbReference type="NCBI Taxonomy" id="1300343"/>
    <lineage>
        <taxon>Bacteria</taxon>
        <taxon>Pseudomonadati</taxon>
        <taxon>Bacteroidota</taxon>
        <taxon>Flavobacteriia</taxon>
        <taxon>Flavobacteriales</taxon>
        <taxon>Flavobacteriaceae</taxon>
        <taxon>Dokdonia</taxon>
    </lineage>
</organism>
<keyword evidence="2" id="KW-1185">Reference proteome</keyword>
<evidence type="ECO:0000313" key="1">
    <source>
        <dbReference type="EMBL" id="KGO05749.1"/>
    </source>
</evidence>
<accession>A0A0A2GR11</accession>
<dbReference type="OrthoDB" id="281270at2"/>
<dbReference type="Proteomes" id="UP000030140">
    <property type="component" value="Unassembled WGS sequence"/>
</dbReference>
<dbReference type="KEGG" id="ddo:I597_2122"/>
<evidence type="ECO:0000313" key="2">
    <source>
        <dbReference type="Proteomes" id="UP000030140"/>
    </source>
</evidence>